<keyword evidence="2" id="KW-1185">Reference proteome</keyword>
<reference evidence="3" key="1">
    <citation type="submission" date="2016-06" db="UniProtKB">
        <authorList>
            <consortium name="WormBaseParasite"/>
        </authorList>
    </citation>
    <scope>IDENTIFICATION</scope>
</reference>
<evidence type="ECO:0000313" key="3">
    <source>
        <dbReference type="WBParaSite" id="GPUH_0001734101-mRNA-1"/>
    </source>
</evidence>
<name>A0A183E8M8_9BILA</name>
<organism evidence="3">
    <name type="scientific">Gongylonema pulchrum</name>
    <dbReference type="NCBI Taxonomy" id="637853"/>
    <lineage>
        <taxon>Eukaryota</taxon>
        <taxon>Metazoa</taxon>
        <taxon>Ecdysozoa</taxon>
        <taxon>Nematoda</taxon>
        <taxon>Chromadorea</taxon>
        <taxon>Rhabditida</taxon>
        <taxon>Spirurina</taxon>
        <taxon>Spiruromorpha</taxon>
        <taxon>Spiruroidea</taxon>
        <taxon>Gongylonematidae</taxon>
        <taxon>Gongylonema</taxon>
    </lineage>
</organism>
<sequence>MYKGATKFNNIALAFDARFPRQLGESLHTAMEAETVLNKRQEKANTMGRCLMDMNESLQVRNGTSPQGNWREALEWRSYDDGDSRKCLNPPDQIEAFLENAGGGRPWAADDTDLTQADLAAHEIHMGNAELVRQAQRPIPLALRTQVLAMLQEYLEK</sequence>
<evidence type="ECO:0000313" key="1">
    <source>
        <dbReference type="EMBL" id="VDN29588.1"/>
    </source>
</evidence>
<protein>
    <submittedName>
        <fullName evidence="3">Integrase</fullName>
    </submittedName>
</protein>
<dbReference type="AlphaFoldDB" id="A0A183E8M8"/>
<dbReference type="Proteomes" id="UP000271098">
    <property type="component" value="Unassembled WGS sequence"/>
</dbReference>
<proteinExistence type="predicted"/>
<accession>A0A183E8M8</accession>
<evidence type="ECO:0000313" key="2">
    <source>
        <dbReference type="Proteomes" id="UP000271098"/>
    </source>
</evidence>
<dbReference type="WBParaSite" id="GPUH_0001734101-mRNA-1">
    <property type="protein sequence ID" value="GPUH_0001734101-mRNA-1"/>
    <property type="gene ID" value="GPUH_0001734101"/>
</dbReference>
<gene>
    <name evidence="1" type="ORF">GPUH_LOCUS17319</name>
</gene>
<dbReference type="EMBL" id="UYRT01085017">
    <property type="protein sequence ID" value="VDN29588.1"/>
    <property type="molecule type" value="Genomic_DNA"/>
</dbReference>
<reference evidence="1 2" key="2">
    <citation type="submission" date="2018-11" db="EMBL/GenBank/DDBJ databases">
        <authorList>
            <consortium name="Pathogen Informatics"/>
        </authorList>
    </citation>
    <scope>NUCLEOTIDE SEQUENCE [LARGE SCALE GENOMIC DNA]</scope>
</reference>